<feature type="compositionally biased region" description="Low complexity" evidence="3">
    <location>
        <begin position="184"/>
        <end position="206"/>
    </location>
</feature>
<feature type="region of interest" description="Disordered" evidence="3">
    <location>
        <begin position="103"/>
        <end position="138"/>
    </location>
</feature>
<dbReference type="InterPro" id="IPR001849">
    <property type="entry name" value="PH_domain"/>
</dbReference>
<dbReference type="SUPFAM" id="SSF53067">
    <property type="entry name" value="Actin-like ATPase domain"/>
    <property type="match status" value="2"/>
</dbReference>
<evidence type="ECO:0000259" key="4">
    <source>
        <dbReference type="PROSITE" id="PS50003"/>
    </source>
</evidence>
<dbReference type="CDD" id="cd10169">
    <property type="entry name" value="ASKHA_NBD_actin-like"/>
    <property type="match status" value="1"/>
</dbReference>
<dbReference type="OrthoDB" id="337660at2759"/>
<feature type="compositionally biased region" description="Polar residues" evidence="3">
    <location>
        <begin position="257"/>
        <end position="268"/>
    </location>
</feature>
<keyword evidence="6" id="KW-1185">Reference proteome</keyword>
<feature type="region of interest" description="Disordered" evidence="3">
    <location>
        <begin position="183"/>
        <end position="268"/>
    </location>
</feature>
<evidence type="ECO:0000256" key="1">
    <source>
        <dbReference type="ARBA" id="ARBA00003520"/>
    </source>
</evidence>
<dbReference type="InterPro" id="IPR004000">
    <property type="entry name" value="Actin"/>
</dbReference>
<feature type="region of interest" description="Disordered" evidence="3">
    <location>
        <begin position="504"/>
        <end position="524"/>
    </location>
</feature>
<proteinExistence type="inferred from homology"/>
<dbReference type="InterPro" id="IPR011993">
    <property type="entry name" value="PH-like_dom_sf"/>
</dbReference>
<feature type="domain" description="PH" evidence="4">
    <location>
        <begin position="705"/>
        <end position="802"/>
    </location>
</feature>
<sequence>MSGGTQMEAGQLLKCGEGEFEKSIQEMSLKNLLDTISILQKEMSREQASFNSQSAQLATLNKNSRQYKQISKEMNTSQTRLTMLMNRSMKCFQQQGNQHVKAAASSPPGVQRHNSNVVPKEGVQGTSVQRRHSSKVSATDGEVIKSGFDTKVSTQNTGPKKPVILQPIVNTSRMPGMGVANSKVTTTNGVSETSTVSTSVSSISVKSDSKSTDPCPAHSNIVTSTASVPVSSLTNGTSSTVGSSSTKSSGITSTNTAPVSSSSNGKRTSILNFGVKNTVQNLERKSVVNVSTSQVVTNGTGTRSTTSSTSRVVVKPVSVKGKTIVSTASAVSKPVVSSVVTKPATTAVVTQQATTAVVTKPVPSGVVTKTVTSSIQVSSEATKKIPDAPVVPVMKKVSQPSKYSRPPINEPVDPREQMLNAIRSFKRPADAPKVEPIRKAQATEVKLNITQGKPAQPQKEVPTTLPQQKVVPVSVQQQKTAPFSIPQQNVVPATVKQQTVAAVSVKTSEKPKEPEKKEKETVILESKSVEDKTVGAEPIKPIDSMVTKDKLKVTQPTAKVTDDNEELSVTQGPSQTTTEDEAESEEDRPEEKFVSSVTFTHKPSKPTEIVKPKTKVQAPSLAVSSVVAPSPASVPVPTEPKQVDARYEMHISDEENRGLAIDEDEDDEVLPTRINLRDWNPTKLLCDLYTVKLAKEEVEDVSDKFVGMEGLMEKLPMNKKKATLLKTWKRRFFRAKDGWLHYFETNNRDRPSDSVQLMGGRVDDLGNRILGIDDGRGRYLMVRCPTDTEYGQWKLALESQTVDNVGATYVRPVLKSPPNPRRKVVLIDIGSCSIRAGILGQEATVPEVFFPSMVARNKDSGEIHIGTKAYHPDIRKTSALMKAVRPTSKMDKSESVDHMKAFNVDTEVMPAVLQKIFTDLNIDPSKYWIMMSTPQNLADQLKAALFEILVGQFQVKGVCMVMQSLLALYSYQKTSGILVDIGQRMEILPICDGYVIEGGVSRQSYGGQKVEDCLNNSLTENKYVFVTPVEQLIVRHIMEQSCYVAEDYDDREKKCVSDPESCQSTVFLDKYDLPEGSHRTVTHDRSCYHSPEGFFNTDLWGMDYPCVHNLVFKAIQFCPIDSRKHMYRAIYLSGGVTMMPGFAERLQKELIKLAPPSVIVEVHASPHRYHAAYIGACSLANMDMFEQSCITGNEWARNGVKAFAKWAMQSS</sequence>
<feature type="compositionally biased region" description="Low complexity" evidence="3">
    <location>
        <begin position="231"/>
        <end position="256"/>
    </location>
</feature>
<dbReference type="SMART" id="SM00233">
    <property type="entry name" value="PH"/>
    <property type="match status" value="1"/>
</dbReference>
<name>A0A210PFP9_MIZYE</name>
<dbReference type="SMART" id="SM00268">
    <property type="entry name" value="ACTIN"/>
    <property type="match status" value="1"/>
</dbReference>
<evidence type="ECO:0000313" key="5">
    <source>
        <dbReference type="EMBL" id="OWF35315.1"/>
    </source>
</evidence>
<dbReference type="PANTHER" id="PTHR11937">
    <property type="entry name" value="ACTIN"/>
    <property type="match status" value="1"/>
</dbReference>
<dbReference type="STRING" id="6573.A0A210PFP9"/>
<dbReference type="Gene3D" id="3.30.420.40">
    <property type="match status" value="2"/>
</dbReference>
<accession>A0A210PFP9</accession>
<feature type="compositionally biased region" description="Basic and acidic residues" evidence="3">
    <location>
        <begin position="507"/>
        <end position="524"/>
    </location>
</feature>
<feature type="compositionally biased region" description="Acidic residues" evidence="3">
    <location>
        <begin position="578"/>
        <end position="588"/>
    </location>
</feature>
<dbReference type="AlphaFoldDB" id="A0A210PFP9"/>
<comment type="function">
    <text evidence="1">Actins are highly conserved proteins that are involved in various types of cell motility and are ubiquitously expressed in all eukaryotic cells.</text>
</comment>
<evidence type="ECO:0000256" key="3">
    <source>
        <dbReference type="SAM" id="MobiDB-lite"/>
    </source>
</evidence>
<evidence type="ECO:0000313" key="6">
    <source>
        <dbReference type="Proteomes" id="UP000242188"/>
    </source>
</evidence>
<dbReference type="Proteomes" id="UP000242188">
    <property type="component" value="Unassembled WGS sequence"/>
</dbReference>
<dbReference type="EMBL" id="NEDP02076733">
    <property type="protein sequence ID" value="OWF35315.1"/>
    <property type="molecule type" value="Genomic_DNA"/>
</dbReference>
<comment type="similarity">
    <text evidence="2">Belongs to the actin family.</text>
</comment>
<dbReference type="Gene3D" id="2.30.29.30">
    <property type="entry name" value="Pleckstrin-homology domain (PH domain)/Phosphotyrosine-binding domain (PTB)"/>
    <property type="match status" value="1"/>
</dbReference>
<reference evidence="5 6" key="1">
    <citation type="journal article" date="2017" name="Nat. Ecol. Evol.">
        <title>Scallop genome provides insights into evolution of bilaterian karyotype and development.</title>
        <authorList>
            <person name="Wang S."/>
            <person name="Zhang J."/>
            <person name="Jiao W."/>
            <person name="Li J."/>
            <person name="Xun X."/>
            <person name="Sun Y."/>
            <person name="Guo X."/>
            <person name="Huan P."/>
            <person name="Dong B."/>
            <person name="Zhang L."/>
            <person name="Hu X."/>
            <person name="Sun X."/>
            <person name="Wang J."/>
            <person name="Zhao C."/>
            <person name="Wang Y."/>
            <person name="Wang D."/>
            <person name="Huang X."/>
            <person name="Wang R."/>
            <person name="Lv J."/>
            <person name="Li Y."/>
            <person name="Zhang Z."/>
            <person name="Liu B."/>
            <person name="Lu W."/>
            <person name="Hui Y."/>
            <person name="Liang J."/>
            <person name="Zhou Z."/>
            <person name="Hou R."/>
            <person name="Li X."/>
            <person name="Liu Y."/>
            <person name="Li H."/>
            <person name="Ning X."/>
            <person name="Lin Y."/>
            <person name="Zhao L."/>
            <person name="Xing Q."/>
            <person name="Dou J."/>
            <person name="Li Y."/>
            <person name="Mao J."/>
            <person name="Guo H."/>
            <person name="Dou H."/>
            <person name="Li T."/>
            <person name="Mu C."/>
            <person name="Jiang W."/>
            <person name="Fu Q."/>
            <person name="Fu X."/>
            <person name="Miao Y."/>
            <person name="Liu J."/>
            <person name="Yu Q."/>
            <person name="Li R."/>
            <person name="Liao H."/>
            <person name="Li X."/>
            <person name="Kong Y."/>
            <person name="Jiang Z."/>
            <person name="Chourrout D."/>
            <person name="Li R."/>
            <person name="Bao Z."/>
        </authorList>
    </citation>
    <scope>NUCLEOTIDE SEQUENCE [LARGE SCALE GENOMIC DNA]</scope>
    <source>
        <strain evidence="5 6">PY_sf001</strain>
    </source>
</reference>
<dbReference type="Pfam" id="PF00022">
    <property type="entry name" value="Actin"/>
    <property type="match status" value="1"/>
</dbReference>
<dbReference type="PROSITE" id="PS50003">
    <property type="entry name" value="PH_DOMAIN"/>
    <property type="match status" value="1"/>
</dbReference>
<dbReference type="InterPro" id="IPR043129">
    <property type="entry name" value="ATPase_NBD"/>
</dbReference>
<evidence type="ECO:0000256" key="2">
    <source>
        <dbReference type="RuleBase" id="RU000487"/>
    </source>
</evidence>
<feature type="compositionally biased region" description="Polar residues" evidence="3">
    <location>
        <begin position="220"/>
        <end position="230"/>
    </location>
</feature>
<protein>
    <submittedName>
        <fullName evidence="5">Actin</fullName>
    </submittedName>
</protein>
<dbReference type="SUPFAM" id="SSF50729">
    <property type="entry name" value="PH domain-like"/>
    <property type="match status" value="1"/>
</dbReference>
<feature type="region of interest" description="Disordered" evidence="3">
    <location>
        <begin position="554"/>
        <end position="597"/>
    </location>
</feature>
<organism evidence="5 6">
    <name type="scientific">Mizuhopecten yessoensis</name>
    <name type="common">Japanese scallop</name>
    <name type="synonym">Patinopecten yessoensis</name>
    <dbReference type="NCBI Taxonomy" id="6573"/>
    <lineage>
        <taxon>Eukaryota</taxon>
        <taxon>Metazoa</taxon>
        <taxon>Spiralia</taxon>
        <taxon>Lophotrochozoa</taxon>
        <taxon>Mollusca</taxon>
        <taxon>Bivalvia</taxon>
        <taxon>Autobranchia</taxon>
        <taxon>Pteriomorphia</taxon>
        <taxon>Pectinida</taxon>
        <taxon>Pectinoidea</taxon>
        <taxon>Pectinidae</taxon>
        <taxon>Mizuhopecten</taxon>
    </lineage>
</organism>
<gene>
    <name evidence="5" type="ORF">KP79_PYT12052</name>
</gene>
<dbReference type="Gene3D" id="3.90.640.10">
    <property type="entry name" value="Actin, Chain A, domain 4"/>
    <property type="match status" value="1"/>
</dbReference>
<comment type="caution">
    <text evidence="5">The sequence shown here is derived from an EMBL/GenBank/DDBJ whole genome shotgun (WGS) entry which is preliminary data.</text>
</comment>